<dbReference type="EMBL" id="OX597833">
    <property type="protein sequence ID" value="CAI9737237.1"/>
    <property type="molecule type" value="Genomic_DNA"/>
</dbReference>
<keyword evidence="4" id="KW-1185">Reference proteome</keyword>
<dbReference type="Pfam" id="PF13202">
    <property type="entry name" value="EF-hand_5"/>
    <property type="match status" value="1"/>
</dbReference>
<dbReference type="InterPro" id="IPR011992">
    <property type="entry name" value="EF-hand-dom_pair"/>
</dbReference>
<dbReference type="Gene3D" id="1.10.238.10">
    <property type="entry name" value="EF-hand"/>
    <property type="match status" value="1"/>
</dbReference>
<keyword evidence="1" id="KW-0106">Calcium</keyword>
<dbReference type="Proteomes" id="UP001162480">
    <property type="component" value="Chromosome 20"/>
</dbReference>
<evidence type="ECO:0000256" key="1">
    <source>
        <dbReference type="ARBA" id="ARBA00022837"/>
    </source>
</evidence>
<reference evidence="3" key="1">
    <citation type="submission" date="2023-08" db="EMBL/GenBank/DDBJ databases">
        <authorList>
            <person name="Alioto T."/>
            <person name="Alioto T."/>
            <person name="Gomez Garrido J."/>
        </authorList>
    </citation>
    <scope>NUCLEOTIDE SEQUENCE</scope>
</reference>
<organism evidence="3 4">
    <name type="scientific">Octopus vulgaris</name>
    <name type="common">Common octopus</name>
    <dbReference type="NCBI Taxonomy" id="6645"/>
    <lineage>
        <taxon>Eukaryota</taxon>
        <taxon>Metazoa</taxon>
        <taxon>Spiralia</taxon>
        <taxon>Lophotrochozoa</taxon>
        <taxon>Mollusca</taxon>
        <taxon>Cephalopoda</taxon>
        <taxon>Coleoidea</taxon>
        <taxon>Octopodiformes</taxon>
        <taxon>Octopoda</taxon>
        <taxon>Incirrata</taxon>
        <taxon>Octopodidae</taxon>
        <taxon>Octopus</taxon>
    </lineage>
</organism>
<dbReference type="GO" id="GO:0005509">
    <property type="term" value="F:calcium ion binding"/>
    <property type="evidence" value="ECO:0007669"/>
    <property type="project" value="InterPro"/>
</dbReference>
<gene>
    <name evidence="3" type="ORF">OCTVUL_1B009756</name>
</gene>
<sequence>MVSCEPEEPLVNMLESLRSIGEFRRDADSFFEPMLQNVKDKVKRADDVNDYLMSLYDRNHDGVLDKGEQYALFKEMKATAADQRNIMKAIDRNRDGKIDKNELKQVWLYSTYTS</sequence>
<dbReference type="PROSITE" id="PS50222">
    <property type="entry name" value="EF_HAND_2"/>
    <property type="match status" value="1"/>
</dbReference>
<dbReference type="InterPro" id="IPR018247">
    <property type="entry name" value="EF_Hand_1_Ca_BS"/>
</dbReference>
<name>A0AA36BPC6_OCTVU</name>
<dbReference type="AlphaFoldDB" id="A0AA36BPC6"/>
<evidence type="ECO:0000313" key="4">
    <source>
        <dbReference type="Proteomes" id="UP001162480"/>
    </source>
</evidence>
<feature type="domain" description="EF-hand" evidence="2">
    <location>
        <begin position="78"/>
        <end position="113"/>
    </location>
</feature>
<dbReference type="SUPFAM" id="SSF47473">
    <property type="entry name" value="EF-hand"/>
    <property type="match status" value="1"/>
</dbReference>
<evidence type="ECO:0000259" key="2">
    <source>
        <dbReference type="PROSITE" id="PS50222"/>
    </source>
</evidence>
<dbReference type="PROSITE" id="PS00018">
    <property type="entry name" value="EF_HAND_1"/>
    <property type="match status" value="1"/>
</dbReference>
<accession>A0AA36BPC6</accession>
<protein>
    <submittedName>
        <fullName evidence="3">CAE1288601.1unnamed protein product</fullName>
    </submittedName>
</protein>
<evidence type="ECO:0000313" key="3">
    <source>
        <dbReference type="EMBL" id="CAI9737237.1"/>
    </source>
</evidence>
<proteinExistence type="predicted"/>
<dbReference type="InterPro" id="IPR002048">
    <property type="entry name" value="EF_hand_dom"/>
</dbReference>